<proteinExistence type="predicted"/>
<keyword evidence="2" id="KW-1185">Reference proteome</keyword>
<gene>
    <name evidence="1" type="ORF">LMH87_004731</name>
</gene>
<dbReference type="RefSeq" id="XP_056049570.1">
    <property type="nucleotide sequence ID" value="XM_056195996.1"/>
</dbReference>
<dbReference type="KEGG" id="amus:LMH87_004731"/>
<organism evidence="1 2">
    <name type="scientific">Akanthomyces muscarius</name>
    <name type="common">Entomopathogenic fungus</name>
    <name type="synonym">Lecanicillium muscarium</name>
    <dbReference type="NCBI Taxonomy" id="2231603"/>
    <lineage>
        <taxon>Eukaryota</taxon>
        <taxon>Fungi</taxon>
        <taxon>Dikarya</taxon>
        <taxon>Ascomycota</taxon>
        <taxon>Pezizomycotina</taxon>
        <taxon>Sordariomycetes</taxon>
        <taxon>Hypocreomycetidae</taxon>
        <taxon>Hypocreales</taxon>
        <taxon>Cordycipitaceae</taxon>
        <taxon>Akanthomyces</taxon>
    </lineage>
</organism>
<accession>A0A9W8Q576</accession>
<evidence type="ECO:0000313" key="1">
    <source>
        <dbReference type="EMBL" id="KAJ4145900.1"/>
    </source>
</evidence>
<comment type="caution">
    <text evidence="1">The sequence shown here is derived from an EMBL/GenBank/DDBJ whole genome shotgun (WGS) entry which is preliminary data.</text>
</comment>
<evidence type="ECO:0000313" key="2">
    <source>
        <dbReference type="Proteomes" id="UP001144673"/>
    </source>
</evidence>
<dbReference type="AlphaFoldDB" id="A0A9W8Q576"/>
<dbReference type="Proteomes" id="UP001144673">
    <property type="component" value="Chromosome 2"/>
</dbReference>
<dbReference type="EMBL" id="JAJHUN010000011">
    <property type="protein sequence ID" value="KAJ4145900.1"/>
    <property type="molecule type" value="Genomic_DNA"/>
</dbReference>
<reference evidence="1" key="1">
    <citation type="journal article" date="2023" name="Access Microbiol">
        <title>De-novo genome assembly for Akanthomyces muscarius, a biocontrol agent of insect agricultural pests.</title>
        <authorList>
            <person name="Erdos Z."/>
            <person name="Studholme D.J."/>
            <person name="Raymond B."/>
            <person name="Sharma M."/>
        </authorList>
    </citation>
    <scope>NUCLEOTIDE SEQUENCE</scope>
    <source>
        <strain evidence="1">Ve6</strain>
    </source>
</reference>
<name>A0A9W8Q576_AKAMU</name>
<dbReference type="GeneID" id="80891890"/>
<sequence>MARDLRAKKGESLASQIEVGEDGGRSRLFDTNRTVSMSLSGSLQLRLKNAALHGGLQSSPCSTTTHIARFVDKMVPIVLSEAHHIHLGREPAHPGAPVFANPRVASSIISASLSIAARLCLS</sequence>
<protein>
    <submittedName>
        <fullName evidence="1">Uncharacterized protein</fullName>
    </submittedName>
</protein>